<reference evidence="3" key="1">
    <citation type="journal article" date="2019" name="Int. J. Syst. Evol. Microbiol.">
        <title>The Global Catalogue of Microorganisms (GCM) 10K type strain sequencing project: providing services to taxonomists for standard genome sequencing and annotation.</title>
        <authorList>
            <consortium name="The Broad Institute Genomics Platform"/>
            <consortium name="The Broad Institute Genome Sequencing Center for Infectious Disease"/>
            <person name="Wu L."/>
            <person name="Ma J."/>
        </authorList>
    </citation>
    <scope>NUCLEOTIDE SEQUENCE [LARGE SCALE GENOMIC DNA]</scope>
    <source>
        <strain evidence="3">CGMCC 4.1469</strain>
    </source>
</reference>
<name>A0ABW0KR73_9BACT</name>
<evidence type="ECO:0000313" key="3">
    <source>
        <dbReference type="Proteomes" id="UP001596052"/>
    </source>
</evidence>
<organism evidence="2 3">
    <name type="scientific">Prosthecobacter fluviatilis</name>
    <dbReference type="NCBI Taxonomy" id="445931"/>
    <lineage>
        <taxon>Bacteria</taxon>
        <taxon>Pseudomonadati</taxon>
        <taxon>Verrucomicrobiota</taxon>
        <taxon>Verrucomicrobiia</taxon>
        <taxon>Verrucomicrobiales</taxon>
        <taxon>Verrucomicrobiaceae</taxon>
        <taxon>Prosthecobacter</taxon>
    </lineage>
</organism>
<accession>A0ABW0KR73</accession>
<dbReference type="RefSeq" id="WP_377167114.1">
    <property type="nucleotide sequence ID" value="NZ_JBHSMQ010000004.1"/>
</dbReference>
<keyword evidence="3" id="KW-1185">Reference proteome</keyword>
<comment type="caution">
    <text evidence="2">The sequence shown here is derived from an EMBL/GenBank/DDBJ whole genome shotgun (WGS) entry which is preliminary data.</text>
</comment>
<sequence>MTTSIPANTSKSEAKGFIARRPWLWVVLAFVVLISAWSVLFYIAIKNQPEVVPLKQLIPA</sequence>
<evidence type="ECO:0000256" key="1">
    <source>
        <dbReference type="SAM" id="Phobius"/>
    </source>
</evidence>
<proteinExistence type="predicted"/>
<keyword evidence="1" id="KW-0812">Transmembrane</keyword>
<keyword evidence="1" id="KW-1133">Transmembrane helix</keyword>
<protein>
    <submittedName>
        <fullName evidence="2">Uncharacterized protein</fullName>
    </submittedName>
</protein>
<keyword evidence="1" id="KW-0472">Membrane</keyword>
<gene>
    <name evidence="2" type="ORF">ACFQDI_12810</name>
</gene>
<feature type="transmembrane region" description="Helical" evidence="1">
    <location>
        <begin position="23"/>
        <end position="45"/>
    </location>
</feature>
<dbReference type="EMBL" id="JBHSMQ010000004">
    <property type="protein sequence ID" value="MFC5455740.1"/>
    <property type="molecule type" value="Genomic_DNA"/>
</dbReference>
<evidence type="ECO:0000313" key="2">
    <source>
        <dbReference type="EMBL" id="MFC5455740.1"/>
    </source>
</evidence>
<dbReference type="Proteomes" id="UP001596052">
    <property type="component" value="Unassembled WGS sequence"/>
</dbReference>